<evidence type="ECO:0000313" key="9">
    <source>
        <dbReference type="Proteomes" id="UP001144280"/>
    </source>
</evidence>
<dbReference type="InterPro" id="IPR007627">
    <property type="entry name" value="RNA_pol_sigma70_r2"/>
</dbReference>
<dbReference type="CDD" id="cd06171">
    <property type="entry name" value="Sigma70_r4"/>
    <property type="match status" value="1"/>
</dbReference>
<dbReference type="InterPro" id="IPR014325">
    <property type="entry name" value="RNA_pol_sigma-E_actinobac"/>
</dbReference>
<dbReference type="NCBIfam" id="TIGR02937">
    <property type="entry name" value="sigma70-ECF"/>
    <property type="match status" value="1"/>
</dbReference>
<dbReference type="PANTHER" id="PTHR43133">
    <property type="entry name" value="RNA POLYMERASE ECF-TYPE SIGMA FACTO"/>
    <property type="match status" value="1"/>
</dbReference>
<keyword evidence="2" id="KW-0805">Transcription regulation</keyword>
<proteinExistence type="inferred from homology"/>
<evidence type="ECO:0000259" key="7">
    <source>
        <dbReference type="Pfam" id="PF08281"/>
    </source>
</evidence>
<comment type="similarity">
    <text evidence="1">Belongs to the sigma-70 factor family. ECF subfamily.</text>
</comment>
<protein>
    <recommendedName>
        <fullName evidence="10">SigE family RNA polymerase sigma factor</fullName>
    </recommendedName>
</protein>
<dbReference type="InterPro" id="IPR039425">
    <property type="entry name" value="RNA_pol_sigma-70-like"/>
</dbReference>
<dbReference type="Gene3D" id="1.10.1740.10">
    <property type="match status" value="1"/>
</dbReference>
<dbReference type="InterPro" id="IPR013324">
    <property type="entry name" value="RNA_pol_sigma_r3/r4-like"/>
</dbReference>
<feature type="domain" description="RNA polymerase sigma-70 region 2" evidence="6">
    <location>
        <begin position="20"/>
        <end position="86"/>
    </location>
</feature>
<keyword evidence="5" id="KW-0804">Transcription</keyword>
<dbReference type="InterPro" id="IPR013325">
    <property type="entry name" value="RNA_pol_sigma_r2"/>
</dbReference>
<dbReference type="InterPro" id="IPR036388">
    <property type="entry name" value="WH-like_DNA-bd_sf"/>
</dbReference>
<comment type="caution">
    <text evidence="8">The sequence shown here is derived from an EMBL/GenBank/DDBJ whole genome shotgun (WGS) entry which is preliminary data.</text>
</comment>
<dbReference type="EMBL" id="BSDI01000052">
    <property type="protein sequence ID" value="GLI01926.1"/>
    <property type="molecule type" value="Genomic_DNA"/>
</dbReference>
<accession>A0ABQ5R8M1</accession>
<keyword evidence="9" id="KW-1185">Reference proteome</keyword>
<dbReference type="NCBIfam" id="TIGR02983">
    <property type="entry name" value="SigE-fam_strep"/>
    <property type="match status" value="1"/>
</dbReference>
<name>A0ABQ5R8M1_9ACTN</name>
<keyword evidence="3" id="KW-0731">Sigma factor</keyword>
<dbReference type="Pfam" id="PF04542">
    <property type="entry name" value="Sigma70_r2"/>
    <property type="match status" value="1"/>
</dbReference>
<gene>
    <name evidence="8" type="ORF">Pa4123_72030</name>
</gene>
<dbReference type="SUPFAM" id="SSF88946">
    <property type="entry name" value="Sigma2 domain of RNA polymerase sigma factors"/>
    <property type="match status" value="1"/>
</dbReference>
<dbReference type="InterPro" id="IPR013249">
    <property type="entry name" value="RNA_pol_sigma70_r4_t2"/>
</dbReference>
<evidence type="ECO:0000259" key="6">
    <source>
        <dbReference type="Pfam" id="PF04542"/>
    </source>
</evidence>
<dbReference type="Proteomes" id="UP001144280">
    <property type="component" value="Unassembled WGS sequence"/>
</dbReference>
<evidence type="ECO:0000256" key="4">
    <source>
        <dbReference type="ARBA" id="ARBA00023125"/>
    </source>
</evidence>
<evidence type="ECO:0000256" key="3">
    <source>
        <dbReference type="ARBA" id="ARBA00023082"/>
    </source>
</evidence>
<evidence type="ECO:0000256" key="1">
    <source>
        <dbReference type="ARBA" id="ARBA00010641"/>
    </source>
</evidence>
<sequence>MVALAPRAETWAADEAVTHLFTAHYRPLVRLATLLLHESGAAEEIVQDAYVALHGRWRRLRDADKALAYLRATVVNRSRSALRHRKVVDRHLAMSSPEPDAPSAEAGALALLQHAAVVAALRGLPNRQREALVLRYYLDLSEADIAETMGCSRGAVKSHCSRGMAALRETLERAS</sequence>
<dbReference type="Pfam" id="PF08281">
    <property type="entry name" value="Sigma70_r4_2"/>
    <property type="match status" value="1"/>
</dbReference>
<dbReference type="PANTHER" id="PTHR43133:SF50">
    <property type="entry name" value="ECF RNA POLYMERASE SIGMA FACTOR SIGM"/>
    <property type="match status" value="1"/>
</dbReference>
<evidence type="ECO:0000256" key="2">
    <source>
        <dbReference type="ARBA" id="ARBA00023015"/>
    </source>
</evidence>
<evidence type="ECO:0000313" key="8">
    <source>
        <dbReference type="EMBL" id="GLI01926.1"/>
    </source>
</evidence>
<evidence type="ECO:0008006" key="10">
    <source>
        <dbReference type="Google" id="ProtNLM"/>
    </source>
</evidence>
<reference evidence="8" key="1">
    <citation type="submission" date="2022-12" db="EMBL/GenBank/DDBJ databases">
        <title>New Phytohabitans aurantiacus sp. RD004123 nov., an actinomycete isolated from soil.</title>
        <authorList>
            <person name="Triningsih D.W."/>
            <person name="Harunari E."/>
            <person name="Igarashi Y."/>
        </authorList>
    </citation>
    <scope>NUCLEOTIDE SEQUENCE</scope>
    <source>
        <strain evidence="8">RD004123</strain>
    </source>
</reference>
<evidence type="ECO:0000256" key="5">
    <source>
        <dbReference type="ARBA" id="ARBA00023163"/>
    </source>
</evidence>
<feature type="domain" description="RNA polymerase sigma factor 70 region 4 type 2" evidence="7">
    <location>
        <begin position="116"/>
        <end position="167"/>
    </location>
</feature>
<dbReference type="Gene3D" id="1.10.10.10">
    <property type="entry name" value="Winged helix-like DNA-binding domain superfamily/Winged helix DNA-binding domain"/>
    <property type="match status" value="1"/>
</dbReference>
<dbReference type="SUPFAM" id="SSF88659">
    <property type="entry name" value="Sigma3 and sigma4 domains of RNA polymerase sigma factors"/>
    <property type="match status" value="1"/>
</dbReference>
<keyword evidence="4" id="KW-0238">DNA-binding</keyword>
<dbReference type="InterPro" id="IPR014284">
    <property type="entry name" value="RNA_pol_sigma-70_dom"/>
</dbReference>
<organism evidence="8 9">
    <name type="scientific">Phytohabitans aurantiacus</name>
    <dbReference type="NCBI Taxonomy" id="3016789"/>
    <lineage>
        <taxon>Bacteria</taxon>
        <taxon>Bacillati</taxon>
        <taxon>Actinomycetota</taxon>
        <taxon>Actinomycetes</taxon>
        <taxon>Micromonosporales</taxon>
        <taxon>Micromonosporaceae</taxon>
    </lineage>
</organism>